<accession>A0A7L6N657</accession>
<dbReference type="GO" id="GO:0005524">
    <property type="term" value="F:ATP binding"/>
    <property type="evidence" value="ECO:0007669"/>
    <property type="project" value="UniProtKB-UniRule"/>
</dbReference>
<dbReference type="GO" id="GO:0004016">
    <property type="term" value="F:adenylate cyclase activity"/>
    <property type="evidence" value="ECO:0007669"/>
    <property type="project" value="UniProtKB-UniRule"/>
</dbReference>
<evidence type="ECO:0000256" key="1">
    <source>
        <dbReference type="ARBA" id="ARBA00000877"/>
    </source>
</evidence>
<evidence type="ECO:0000259" key="11">
    <source>
        <dbReference type="PROSITE" id="PS51794"/>
    </source>
</evidence>
<keyword evidence="9 10" id="KW-0472">Membrane</keyword>
<sequence>MNEFYISVTIAYLYSIFLINLRMKLETKQIRFLKILLLVLTIFSVSTFFKYANTLSGWGLYTEILALITLFVFFGATYCNEIKSVYKKISSNKIDTSPRLIDNELAVALIQSVDYLSKRKIGALITVERSIRLTNIIDNALMINADVSKELLTSIFIPSTPLHDGAVIIRDNKILCAKAYFPASDRTDLPMNYGTRHRAAIGISEHSDAFTIVVSEETGRVSVTVDGKMEYNVTKEALNLYLENILKIN</sequence>
<organism evidence="12 13">
    <name type="scientific">Hujiaoplasma nucleasis</name>
    <dbReference type="NCBI Taxonomy" id="2725268"/>
    <lineage>
        <taxon>Bacteria</taxon>
        <taxon>Bacillati</taxon>
        <taxon>Mycoplasmatota</taxon>
        <taxon>Mollicutes</taxon>
        <taxon>Candidatus Izemoplasmatales</taxon>
        <taxon>Hujiaoplasmataceae</taxon>
        <taxon>Hujiaoplasma</taxon>
    </lineage>
</organism>
<dbReference type="GO" id="GO:0106408">
    <property type="term" value="F:diadenylate cyclase activity"/>
    <property type="evidence" value="ECO:0007669"/>
    <property type="project" value="UniProtKB-EC"/>
</dbReference>
<keyword evidence="2 10" id="KW-1003">Cell membrane</keyword>
<dbReference type="InterPro" id="IPR014046">
    <property type="entry name" value="C-di-AMP_synthase"/>
</dbReference>
<evidence type="ECO:0000256" key="8">
    <source>
        <dbReference type="ARBA" id="ARBA00022989"/>
    </source>
</evidence>
<dbReference type="EC" id="2.7.7.85" evidence="10"/>
<dbReference type="InterPro" id="IPR050338">
    <property type="entry name" value="DisA"/>
</dbReference>
<gene>
    <name evidence="10" type="primary">dacA</name>
    <name evidence="12" type="ORF">HF295_06320</name>
</gene>
<keyword evidence="7 10" id="KW-0067">ATP-binding</keyword>
<keyword evidence="5 10" id="KW-0548">Nucleotidyltransferase</keyword>
<dbReference type="PIRSF" id="PIRSF004793">
    <property type="entry name" value="UCP004793"/>
    <property type="match status" value="1"/>
</dbReference>
<name>A0A7L6N657_9MOLU</name>
<dbReference type="FunFam" id="3.40.1700.10:FF:000002">
    <property type="entry name" value="Diadenylate cyclase"/>
    <property type="match status" value="1"/>
</dbReference>
<evidence type="ECO:0000256" key="10">
    <source>
        <dbReference type="HAMAP-Rule" id="MF_01499"/>
    </source>
</evidence>
<comment type="subunit">
    <text evidence="10">Probably a homodimer.</text>
</comment>
<feature type="transmembrane region" description="Helical" evidence="10">
    <location>
        <begin position="6"/>
        <end position="23"/>
    </location>
</feature>
<feature type="transmembrane region" description="Helical" evidence="10">
    <location>
        <begin position="35"/>
        <end position="52"/>
    </location>
</feature>
<dbReference type="GO" id="GO:0006171">
    <property type="term" value="P:cAMP biosynthetic process"/>
    <property type="evidence" value="ECO:0007669"/>
    <property type="project" value="InterPro"/>
</dbReference>
<dbReference type="InterPro" id="IPR003390">
    <property type="entry name" value="DNA_integrity_scan_DisA_N"/>
</dbReference>
<evidence type="ECO:0000313" key="12">
    <source>
        <dbReference type="EMBL" id="QLY40485.1"/>
    </source>
</evidence>
<protein>
    <recommendedName>
        <fullName evidence="10">Diadenylate cyclase</fullName>
        <shortName evidence="10">DAC</shortName>
        <ecNumber evidence="10">2.7.7.85</ecNumber>
    </recommendedName>
    <alternativeName>
        <fullName evidence="10">Cyclic-di-AMP synthase</fullName>
        <shortName evidence="10">c-di-AMP synthase</shortName>
    </alternativeName>
</protein>
<dbReference type="AlphaFoldDB" id="A0A7L6N657"/>
<dbReference type="InterPro" id="IPR034701">
    <property type="entry name" value="CdaA"/>
</dbReference>
<dbReference type="KEGG" id="tbk:HF295_06320"/>
<evidence type="ECO:0000256" key="2">
    <source>
        <dbReference type="ARBA" id="ARBA00022475"/>
    </source>
</evidence>
<comment type="catalytic activity">
    <reaction evidence="1 10">
        <text>2 ATP = 3',3'-c-di-AMP + 2 diphosphate</text>
        <dbReference type="Rhea" id="RHEA:35655"/>
        <dbReference type="ChEBI" id="CHEBI:30616"/>
        <dbReference type="ChEBI" id="CHEBI:33019"/>
        <dbReference type="ChEBI" id="CHEBI:71500"/>
        <dbReference type="EC" id="2.7.7.85"/>
    </reaction>
</comment>
<dbReference type="PROSITE" id="PS51794">
    <property type="entry name" value="DAC"/>
    <property type="match status" value="1"/>
</dbReference>
<reference evidence="12 13" key="1">
    <citation type="submission" date="2020-04" db="EMBL/GenBank/DDBJ databases">
        <authorList>
            <person name="Zheng R.K."/>
            <person name="Sun C.M."/>
        </authorList>
    </citation>
    <scope>NUCLEOTIDE SEQUENCE [LARGE SCALE GENOMIC DNA]</scope>
    <source>
        <strain evidence="13">zrk29</strain>
    </source>
</reference>
<dbReference type="RefSeq" id="WP_312031323.1">
    <property type="nucleotide sequence ID" value="NZ_CP051151.1"/>
</dbReference>
<comment type="function">
    <text evidence="10">Catalyzes the condensation of 2 ATP molecules into cyclic di-AMP (c-di-AMP), a second messenger used to regulate differing processes in different bacteria.</text>
</comment>
<feature type="transmembrane region" description="Helical" evidence="10">
    <location>
        <begin position="58"/>
        <end position="79"/>
    </location>
</feature>
<dbReference type="Pfam" id="PF02457">
    <property type="entry name" value="DAC"/>
    <property type="match status" value="1"/>
</dbReference>
<evidence type="ECO:0000256" key="6">
    <source>
        <dbReference type="ARBA" id="ARBA00022741"/>
    </source>
</evidence>
<keyword evidence="3 10" id="KW-0808">Transferase</keyword>
<keyword evidence="4 10" id="KW-0812">Transmembrane</keyword>
<evidence type="ECO:0000256" key="4">
    <source>
        <dbReference type="ARBA" id="ARBA00022692"/>
    </source>
</evidence>
<dbReference type="EMBL" id="CP051151">
    <property type="protein sequence ID" value="QLY40485.1"/>
    <property type="molecule type" value="Genomic_DNA"/>
</dbReference>
<evidence type="ECO:0000256" key="3">
    <source>
        <dbReference type="ARBA" id="ARBA00022679"/>
    </source>
</evidence>
<keyword evidence="8 10" id="KW-1133">Transmembrane helix</keyword>
<dbReference type="HAMAP" id="MF_01499">
    <property type="entry name" value="DacA"/>
    <property type="match status" value="1"/>
</dbReference>
<dbReference type="Gene3D" id="3.40.1700.10">
    <property type="entry name" value="DNA integrity scanning protein, DisA, N-terminal domain"/>
    <property type="match status" value="1"/>
</dbReference>
<dbReference type="InterPro" id="IPR036888">
    <property type="entry name" value="DNA_integrity_DisA_N_sf"/>
</dbReference>
<evidence type="ECO:0000313" key="13">
    <source>
        <dbReference type="Proteomes" id="UP000512167"/>
    </source>
</evidence>
<dbReference type="PANTHER" id="PTHR34185:SF1">
    <property type="entry name" value="DIADENYLATE CYCLASE"/>
    <property type="match status" value="1"/>
</dbReference>
<proteinExistence type="inferred from homology"/>
<keyword evidence="13" id="KW-1185">Reference proteome</keyword>
<feature type="domain" description="DAC" evidence="11">
    <location>
        <begin position="79"/>
        <end position="235"/>
    </location>
</feature>
<dbReference type="SUPFAM" id="SSF143597">
    <property type="entry name" value="YojJ-like"/>
    <property type="match status" value="1"/>
</dbReference>
<evidence type="ECO:0000256" key="7">
    <source>
        <dbReference type="ARBA" id="ARBA00022840"/>
    </source>
</evidence>
<dbReference type="PANTHER" id="PTHR34185">
    <property type="entry name" value="DIADENYLATE CYCLASE"/>
    <property type="match status" value="1"/>
</dbReference>
<evidence type="ECO:0000256" key="9">
    <source>
        <dbReference type="ARBA" id="ARBA00023136"/>
    </source>
</evidence>
<keyword evidence="6 10" id="KW-0547">Nucleotide-binding</keyword>
<dbReference type="Proteomes" id="UP000512167">
    <property type="component" value="Chromosome"/>
</dbReference>
<evidence type="ECO:0000256" key="5">
    <source>
        <dbReference type="ARBA" id="ARBA00022695"/>
    </source>
</evidence>
<comment type="similarity">
    <text evidence="10">Belongs to the adenylate cyclase family. DacA/CdaA subfamily.</text>
</comment>
<comment type="caution">
    <text evidence="10">Lacks conserved residue(s) required for the propagation of feature annotation.</text>
</comment>